<evidence type="ECO:0000256" key="1">
    <source>
        <dbReference type="ARBA" id="ARBA00004604"/>
    </source>
</evidence>
<dbReference type="EMBL" id="JANBPT010000069">
    <property type="protein sequence ID" value="KAJ1928524.1"/>
    <property type="molecule type" value="Genomic_DNA"/>
</dbReference>
<dbReference type="InterPro" id="IPR027417">
    <property type="entry name" value="P-loop_NTPase"/>
</dbReference>
<feature type="region of interest" description="Disordered" evidence="12">
    <location>
        <begin position="59"/>
        <end position="80"/>
    </location>
</feature>
<dbReference type="SMART" id="SM00487">
    <property type="entry name" value="DEXDc"/>
    <property type="match status" value="1"/>
</dbReference>
<dbReference type="SMART" id="SM00490">
    <property type="entry name" value="HELICc"/>
    <property type="match status" value="1"/>
</dbReference>
<dbReference type="GO" id="GO:0016787">
    <property type="term" value="F:hydrolase activity"/>
    <property type="evidence" value="ECO:0007669"/>
    <property type="project" value="UniProtKB-KW"/>
</dbReference>
<feature type="domain" description="Helicase C-terminal" evidence="14">
    <location>
        <begin position="331"/>
        <end position="492"/>
    </location>
</feature>
<dbReference type="GO" id="GO:0005730">
    <property type="term" value="C:nucleolus"/>
    <property type="evidence" value="ECO:0007669"/>
    <property type="project" value="UniProtKB-SubCell"/>
</dbReference>
<dbReference type="CDD" id="cd18787">
    <property type="entry name" value="SF2_C_DEAD"/>
    <property type="match status" value="1"/>
</dbReference>
<accession>A0A9W8AJS0</accession>
<dbReference type="PANTHER" id="PTHR47959">
    <property type="entry name" value="ATP-DEPENDENT RNA HELICASE RHLE-RELATED"/>
    <property type="match status" value="1"/>
</dbReference>
<dbReference type="PROSITE" id="PS51195">
    <property type="entry name" value="Q_MOTIF"/>
    <property type="match status" value="1"/>
</dbReference>
<organism evidence="16 17">
    <name type="scientific">Tieghemiomyces parasiticus</name>
    <dbReference type="NCBI Taxonomy" id="78921"/>
    <lineage>
        <taxon>Eukaryota</taxon>
        <taxon>Fungi</taxon>
        <taxon>Fungi incertae sedis</taxon>
        <taxon>Zoopagomycota</taxon>
        <taxon>Kickxellomycotina</taxon>
        <taxon>Dimargaritomycetes</taxon>
        <taxon>Dimargaritales</taxon>
        <taxon>Dimargaritaceae</taxon>
        <taxon>Tieghemiomyces</taxon>
    </lineage>
</organism>
<evidence type="ECO:0000313" key="17">
    <source>
        <dbReference type="Proteomes" id="UP001150569"/>
    </source>
</evidence>
<evidence type="ECO:0000256" key="11">
    <source>
        <dbReference type="PROSITE-ProRule" id="PRU00552"/>
    </source>
</evidence>
<comment type="caution">
    <text evidence="16">The sequence shown here is derived from an EMBL/GenBank/DDBJ whole genome shotgun (WGS) entry which is preliminary data.</text>
</comment>
<feature type="domain" description="DEAD-box RNA helicase Q" evidence="15">
    <location>
        <begin position="116"/>
        <end position="144"/>
    </location>
</feature>
<dbReference type="InterPro" id="IPR001650">
    <property type="entry name" value="Helicase_C-like"/>
</dbReference>
<evidence type="ECO:0000256" key="6">
    <source>
        <dbReference type="ARBA" id="ARBA00022840"/>
    </source>
</evidence>
<feature type="domain" description="Helicase ATP-binding" evidence="13">
    <location>
        <begin position="147"/>
        <end position="320"/>
    </location>
</feature>
<dbReference type="SUPFAM" id="SSF52540">
    <property type="entry name" value="P-loop containing nucleoside triphosphate hydrolases"/>
    <property type="match status" value="1"/>
</dbReference>
<feature type="short sequence motif" description="Q motif" evidence="11">
    <location>
        <begin position="116"/>
        <end position="144"/>
    </location>
</feature>
<sequence>MDFFKALGSGIKFDRKKFQRDIQLFEKPTGGPVSLNAGANCEPGAELDFFAEAKPVAKANPAEETNDGGDAAKAEEEEADALEPFHGPSEIQAFRDRHRIAYYGEPSVEPVRSFAMLFERFTFKAAVRRNFDRLKFTKPTPIQLQALPLALAQQDFVACAPTGSGKTLAYVLPMLHILSEPQRVGYRACIVTPTRELATQVYELLKVLSQGTKFRINHLVKARPTQEGKETDQVKKYDILISTPLRLMYEIEHDLIDLSQVQYLVLDEADQLLELGYLQQVDTILAACTHSGLRKQLFSATIPPEIEDLAQSIMRDPVRLFIGFRNAATEDVEQRLVFVGQEAGKMVEIRNMVQRGFAPPVLIFVQSIDRAKELFHELVYDGLNVDVIHSQRTKAQRDNVIANFRAGRIWVLIATELMSRGIDFKGVNLVINYDFPQTVQSYIHRVGRTGRAGRKGIAVTYFTREDAPYLRSVVNVIRDSGGEVPEWMLELKPATEEKSKLLKIRPPPRQPIITKPSAVKWKMAQLK</sequence>
<keyword evidence="3" id="KW-0547">Nucleotide-binding</keyword>
<protein>
    <recommendedName>
        <fullName evidence="2">RNA helicase</fullName>
        <ecNumber evidence="2">3.6.4.13</ecNumber>
    </recommendedName>
</protein>
<name>A0A9W8AJS0_9FUNG</name>
<dbReference type="InterPro" id="IPR050079">
    <property type="entry name" value="DEAD_box_RNA_helicase"/>
</dbReference>
<dbReference type="EC" id="3.6.4.13" evidence="2"/>
<evidence type="ECO:0000256" key="4">
    <source>
        <dbReference type="ARBA" id="ARBA00022801"/>
    </source>
</evidence>
<keyword evidence="6" id="KW-0067">ATP-binding</keyword>
<dbReference type="InterPro" id="IPR014014">
    <property type="entry name" value="RNA_helicase_DEAD_Q_motif"/>
</dbReference>
<evidence type="ECO:0000256" key="5">
    <source>
        <dbReference type="ARBA" id="ARBA00022806"/>
    </source>
</evidence>
<keyword evidence="4 16" id="KW-0378">Hydrolase</keyword>
<dbReference type="OrthoDB" id="360161at2759"/>
<dbReference type="CDD" id="cd17957">
    <property type="entry name" value="DEADc_DDX52"/>
    <property type="match status" value="1"/>
</dbReference>
<evidence type="ECO:0000256" key="2">
    <source>
        <dbReference type="ARBA" id="ARBA00012552"/>
    </source>
</evidence>
<dbReference type="AlphaFoldDB" id="A0A9W8AJS0"/>
<dbReference type="Proteomes" id="UP001150569">
    <property type="component" value="Unassembled WGS sequence"/>
</dbReference>
<evidence type="ECO:0000256" key="8">
    <source>
        <dbReference type="ARBA" id="ARBA00023242"/>
    </source>
</evidence>
<keyword evidence="5" id="KW-0347">Helicase</keyword>
<dbReference type="Gene3D" id="3.40.50.300">
    <property type="entry name" value="P-loop containing nucleotide triphosphate hydrolases"/>
    <property type="match status" value="2"/>
</dbReference>
<dbReference type="GO" id="GO:0005829">
    <property type="term" value="C:cytosol"/>
    <property type="evidence" value="ECO:0007669"/>
    <property type="project" value="TreeGrafter"/>
</dbReference>
<keyword evidence="8" id="KW-0539">Nucleus</keyword>
<evidence type="ECO:0000313" key="16">
    <source>
        <dbReference type="EMBL" id="KAJ1928524.1"/>
    </source>
</evidence>
<dbReference type="PROSITE" id="PS51194">
    <property type="entry name" value="HELICASE_CTER"/>
    <property type="match status" value="1"/>
</dbReference>
<gene>
    <name evidence="16" type="primary">ROK1_1</name>
    <name evidence="16" type="ORF">IWQ60_001947</name>
</gene>
<keyword evidence="17" id="KW-1185">Reference proteome</keyword>
<dbReference type="FunFam" id="3.40.50.300:FF:000759">
    <property type="entry name" value="probable ATP-dependent RNA helicase DDX52"/>
    <property type="match status" value="1"/>
</dbReference>
<comment type="subcellular location">
    <subcellularLocation>
        <location evidence="1">Nucleus</location>
        <location evidence="1">Nucleolus</location>
    </subcellularLocation>
</comment>
<dbReference type="GO" id="GO:0030490">
    <property type="term" value="P:maturation of SSU-rRNA"/>
    <property type="evidence" value="ECO:0007669"/>
    <property type="project" value="InterPro"/>
</dbReference>
<dbReference type="Pfam" id="PF00270">
    <property type="entry name" value="DEAD"/>
    <property type="match status" value="1"/>
</dbReference>
<dbReference type="PANTHER" id="PTHR47959:SF15">
    <property type="entry name" value="RNA HELICASE"/>
    <property type="match status" value="1"/>
</dbReference>
<dbReference type="GO" id="GO:0005524">
    <property type="term" value="F:ATP binding"/>
    <property type="evidence" value="ECO:0007669"/>
    <property type="project" value="UniProtKB-KW"/>
</dbReference>
<comment type="catalytic activity">
    <reaction evidence="10">
        <text>ATP + H2O = ADP + phosphate + H(+)</text>
        <dbReference type="Rhea" id="RHEA:13065"/>
        <dbReference type="ChEBI" id="CHEBI:15377"/>
        <dbReference type="ChEBI" id="CHEBI:15378"/>
        <dbReference type="ChEBI" id="CHEBI:30616"/>
        <dbReference type="ChEBI" id="CHEBI:43474"/>
        <dbReference type="ChEBI" id="CHEBI:456216"/>
        <dbReference type="EC" id="3.6.4.13"/>
    </reaction>
</comment>
<dbReference type="InterPro" id="IPR044764">
    <property type="entry name" value="DDX52/Rok1_DEADc"/>
</dbReference>
<evidence type="ECO:0000256" key="3">
    <source>
        <dbReference type="ARBA" id="ARBA00022741"/>
    </source>
</evidence>
<dbReference type="GO" id="GO:0003723">
    <property type="term" value="F:RNA binding"/>
    <property type="evidence" value="ECO:0007669"/>
    <property type="project" value="UniProtKB-KW"/>
</dbReference>
<evidence type="ECO:0000256" key="10">
    <source>
        <dbReference type="ARBA" id="ARBA00047984"/>
    </source>
</evidence>
<evidence type="ECO:0000256" key="7">
    <source>
        <dbReference type="ARBA" id="ARBA00022884"/>
    </source>
</evidence>
<dbReference type="PROSITE" id="PS51192">
    <property type="entry name" value="HELICASE_ATP_BIND_1"/>
    <property type="match status" value="1"/>
</dbReference>
<evidence type="ECO:0000259" key="13">
    <source>
        <dbReference type="PROSITE" id="PS51192"/>
    </source>
</evidence>
<proteinExistence type="inferred from homology"/>
<dbReference type="Pfam" id="PF00271">
    <property type="entry name" value="Helicase_C"/>
    <property type="match status" value="1"/>
</dbReference>
<evidence type="ECO:0000256" key="12">
    <source>
        <dbReference type="SAM" id="MobiDB-lite"/>
    </source>
</evidence>
<reference evidence="16" key="1">
    <citation type="submission" date="2022-07" db="EMBL/GenBank/DDBJ databases">
        <title>Phylogenomic reconstructions and comparative analyses of Kickxellomycotina fungi.</title>
        <authorList>
            <person name="Reynolds N.K."/>
            <person name="Stajich J.E."/>
            <person name="Barry K."/>
            <person name="Grigoriev I.V."/>
            <person name="Crous P."/>
            <person name="Smith M.E."/>
        </authorList>
    </citation>
    <scope>NUCLEOTIDE SEQUENCE</scope>
    <source>
        <strain evidence="16">RSA 861</strain>
    </source>
</reference>
<dbReference type="InterPro" id="IPR011545">
    <property type="entry name" value="DEAD/DEAH_box_helicase_dom"/>
</dbReference>
<dbReference type="InterPro" id="IPR014001">
    <property type="entry name" value="Helicase_ATP-bd"/>
</dbReference>
<keyword evidence="7" id="KW-0694">RNA-binding</keyword>
<evidence type="ECO:0000259" key="14">
    <source>
        <dbReference type="PROSITE" id="PS51194"/>
    </source>
</evidence>
<evidence type="ECO:0000259" key="15">
    <source>
        <dbReference type="PROSITE" id="PS51195"/>
    </source>
</evidence>
<evidence type="ECO:0000256" key="9">
    <source>
        <dbReference type="ARBA" id="ARBA00024355"/>
    </source>
</evidence>
<comment type="similarity">
    <text evidence="9">Belongs to the DEAD box helicase family. DDX52/ROK1 subfamily.</text>
</comment>
<dbReference type="GO" id="GO:0003724">
    <property type="term" value="F:RNA helicase activity"/>
    <property type="evidence" value="ECO:0007669"/>
    <property type="project" value="UniProtKB-EC"/>
</dbReference>